<organism evidence="3 4">
    <name type="scientific">Nicotiana attenuata</name>
    <name type="common">Coyote tobacco</name>
    <dbReference type="NCBI Taxonomy" id="49451"/>
    <lineage>
        <taxon>Eukaryota</taxon>
        <taxon>Viridiplantae</taxon>
        <taxon>Streptophyta</taxon>
        <taxon>Embryophyta</taxon>
        <taxon>Tracheophyta</taxon>
        <taxon>Spermatophyta</taxon>
        <taxon>Magnoliopsida</taxon>
        <taxon>eudicotyledons</taxon>
        <taxon>Gunneridae</taxon>
        <taxon>Pentapetalae</taxon>
        <taxon>asterids</taxon>
        <taxon>lamiids</taxon>
        <taxon>Solanales</taxon>
        <taxon>Solanaceae</taxon>
        <taxon>Nicotianoideae</taxon>
        <taxon>Nicotianeae</taxon>
        <taxon>Nicotiana</taxon>
    </lineage>
</organism>
<sequence length="634" mass="71395">MEKILRVFVGSNDTLHFFNPNYTLPKTHLFLPYISLFHQLFSSLFPIYLSSSLIHSFSPLLFCELRADTFQFCAIHKYTCCWWDLHLIYVMDESGGTRFEGLNATVRKKRSHMLRRPRPEMPVFHEICDQSPLTLVSDDVGRVSSDENTGDADAGRKMFNLNHCMSRGSASRVDEDYTFKKNKDTGSSLLYSNGGPGDDTYSRKGSSLRKSGTVQDGVGNDNKLKKVKLKVGGVTRTIQTKTDSHGAYGGDLSTKSARALGASLPRQKLAQQDTSSEDGLSEKKSGSQGNLWRDSPRGTLDAGKGNMGKTPMTNAFEKRGDKSDPTRKSKRAPKRRVSEGFDEDDNDDEIRYLEKLKTSKFAGYKDFEEELTKKRSLSRVSKVCKYEKDENVGSSRKDVRKKSEEGPEDTDYEVEELLSDGEPEGRKKQKQRKESSDSPIETMRGEMTLTTRQRALLSSKDSTASSASQIEFPDGLPPAPPRKQKEKLTDVEQQLKKAEAAQKRRMQNEKAARESEAEAIRKILGQDSNRKKREDKIKKRQEELAQEKAAKEQMLAKSTIRVVMGPTGTVVTFPEDMGLPHFFDSKPSYPPPREQCAGPSCVNPYKYRDSKTNLPLCSLQCYKAIHERTSLKAC</sequence>
<protein>
    <recommendedName>
        <fullName evidence="2">INO80 complex subunit B-like conserved region domain-containing protein</fullName>
    </recommendedName>
</protein>
<dbReference type="CDD" id="cd23021">
    <property type="entry name" value="zf-HIT_IN80B"/>
    <property type="match status" value="1"/>
</dbReference>
<dbReference type="OrthoDB" id="2021186at2759"/>
<evidence type="ECO:0000256" key="1">
    <source>
        <dbReference type="SAM" id="MobiDB-lite"/>
    </source>
</evidence>
<keyword evidence="4" id="KW-1185">Reference proteome</keyword>
<feature type="compositionally biased region" description="Acidic residues" evidence="1">
    <location>
        <begin position="406"/>
        <end position="422"/>
    </location>
</feature>
<dbReference type="SMART" id="SM01406">
    <property type="entry name" value="PAPA-1"/>
    <property type="match status" value="1"/>
</dbReference>
<feature type="compositionally biased region" description="Low complexity" evidence="1">
    <location>
        <begin position="455"/>
        <end position="468"/>
    </location>
</feature>
<dbReference type="InterPro" id="IPR006880">
    <property type="entry name" value="INO80B_C"/>
</dbReference>
<evidence type="ECO:0000313" key="4">
    <source>
        <dbReference type="Proteomes" id="UP000187609"/>
    </source>
</evidence>
<feature type="region of interest" description="Disordered" evidence="1">
    <location>
        <begin position="264"/>
        <end position="349"/>
    </location>
</feature>
<dbReference type="Pfam" id="PF04795">
    <property type="entry name" value="PAPA-1"/>
    <property type="match status" value="1"/>
</dbReference>
<feature type="compositionally biased region" description="Basic and acidic residues" evidence="1">
    <location>
        <begin position="316"/>
        <end position="327"/>
    </location>
</feature>
<comment type="caution">
    <text evidence="3">The sequence shown here is derived from an EMBL/GenBank/DDBJ whole genome shotgun (WGS) entry which is preliminary data.</text>
</comment>
<dbReference type="Proteomes" id="UP000187609">
    <property type="component" value="Unassembled WGS sequence"/>
</dbReference>
<evidence type="ECO:0000259" key="2">
    <source>
        <dbReference type="SMART" id="SM01406"/>
    </source>
</evidence>
<accession>A0A1J6JED0</accession>
<dbReference type="Gramene" id="OIT08031">
    <property type="protein sequence ID" value="OIT08031"/>
    <property type="gene ID" value="A4A49_07861"/>
</dbReference>
<dbReference type="STRING" id="49451.A0A1J6JED0"/>
<proteinExistence type="predicted"/>
<dbReference type="InterPro" id="IPR029523">
    <property type="entry name" value="INO80B/Ies2"/>
</dbReference>
<dbReference type="AlphaFoldDB" id="A0A1J6JED0"/>
<dbReference type="Pfam" id="PF04438">
    <property type="entry name" value="zf-HIT"/>
    <property type="match status" value="1"/>
</dbReference>
<feature type="domain" description="INO80 complex subunit B-like conserved region" evidence="2">
    <location>
        <begin position="492"/>
        <end position="577"/>
    </location>
</feature>
<dbReference type="EMBL" id="MJEQ01037183">
    <property type="protein sequence ID" value="OIT08031.1"/>
    <property type="molecule type" value="Genomic_DNA"/>
</dbReference>
<dbReference type="PANTHER" id="PTHR21561">
    <property type="entry name" value="INO80 COMPLEX SUBUNIT B"/>
    <property type="match status" value="1"/>
</dbReference>
<feature type="compositionally biased region" description="Basic and acidic residues" evidence="1">
    <location>
        <begin position="486"/>
        <end position="521"/>
    </location>
</feature>
<dbReference type="KEGG" id="nau:109226319"/>
<evidence type="ECO:0000313" key="3">
    <source>
        <dbReference type="EMBL" id="OIT08031.1"/>
    </source>
</evidence>
<feature type="compositionally biased region" description="Basic and acidic residues" evidence="1">
    <location>
        <begin position="528"/>
        <end position="550"/>
    </location>
</feature>
<feature type="compositionally biased region" description="Basic and acidic residues" evidence="1">
    <location>
        <begin position="384"/>
        <end position="405"/>
    </location>
</feature>
<dbReference type="InterPro" id="IPR007529">
    <property type="entry name" value="Znf_HIT"/>
</dbReference>
<feature type="compositionally biased region" description="Polar residues" evidence="1">
    <location>
        <begin position="269"/>
        <end position="278"/>
    </location>
</feature>
<name>A0A1J6JED0_NICAT</name>
<dbReference type="PANTHER" id="PTHR21561:SF26">
    <property type="entry name" value="INO80 COMPLEX SUBUNIT B-LIKE CONSERVED REGION DOMAIN-CONTAINING PROTEIN"/>
    <property type="match status" value="1"/>
</dbReference>
<feature type="region of interest" description="Disordered" evidence="1">
    <location>
        <begin position="378"/>
        <end position="550"/>
    </location>
</feature>
<dbReference type="GO" id="GO:0031011">
    <property type="term" value="C:Ino80 complex"/>
    <property type="evidence" value="ECO:0007669"/>
    <property type="project" value="InterPro"/>
</dbReference>
<reference evidence="3" key="1">
    <citation type="submission" date="2016-11" db="EMBL/GenBank/DDBJ databases">
        <title>The genome of Nicotiana attenuata.</title>
        <authorList>
            <person name="Xu S."/>
            <person name="Brockmoeller T."/>
            <person name="Gaquerel E."/>
            <person name="Navarro A."/>
            <person name="Kuhl H."/>
            <person name="Gase K."/>
            <person name="Ling Z."/>
            <person name="Zhou W."/>
            <person name="Kreitzer C."/>
            <person name="Stanke M."/>
            <person name="Tang H."/>
            <person name="Lyons E."/>
            <person name="Pandey P."/>
            <person name="Pandey S.P."/>
            <person name="Timmermann B."/>
            <person name="Baldwin I.T."/>
        </authorList>
    </citation>
    <scope>NUCLEOTIDE SEQUENCE [LARGE SCALE GENOMIC DNA]</scope>
    <source>
        <strain evidence="3">UT</strain>
    </source>
</reference>
<feature type="region of interest" description="Disordered" evidence="1">
    <location>
        <begin position="184"/>
        <end position="220"/>
    </location>
</feature>
<feature type="compositionally biased region" description="Polar residues" evidence="1">
    <location>
        <begin position="203"/>
        <end position="214"/>
    </location>
</feature>
<gene>
    <name evidence="3" type="ORF">A4A49_07861</name>
</gene>
<dbReference type="OMA" id="RPESNHV"/>
<dbReference type="GO" id="GO:0006338">
    <property type="term" value="P:chromatin remodeling"/>
    <property type="evidence" value="ECO:0007669"/>
    <property type="project" value="InterPro"/>
</dbReference>